<dbReference type="Proteomes" id="UP000242146">
    <property type="component" value="Unassembled WGS sequence"/>
</dbReference>
<comment type="subcellular location">
    <subcellularLocation>
        <location evidence="1">Membrane</location>
        <topology evidence="1">Multi-pass membrane protein</topology>
    </subcellularLocation>
</comment>
<dbReference type="STRING" id="101127.A0A1X2GU69"/>
<dbReference type="OrthoDB" id="30881at2759"/>
<feature type="transmembrane region" description="Helical" evidence="6">
    <location>
        <begin position="30"/>
        <end position="56"/>
    </location>
</feature>
<feature type="transmembrane region" description="Helical" evidence="6">
    <location>
        <begin position="167"/>
        <end position="188"/>
    </location>
</feature>
<comment type="caution">
    <text evidence="7">The sequence shown here is derived from an EMBL/GenBank/DDBJ whole genome shotgun (WGS) entry which is preliminary data.</text>
</comment>
<dbReference type="PANTHER" id="PTHR13353">
    <property type="entry name" value="TRANSMEMBRANE PROTEIN 19"/>
    <property type="match status" value="1"/>
</dbReference>
<evidence type="ECO:0000256" key="6">
    <source>
        <dbReference type="SAM" id="Phobius"/>
    </source>
</evidence>
<evidence type="ECO:0000256" key="5">
    <source>
        <dbReference type="ARBA" id="ARBA00023136"/>
    </source>
</evidence>
<protein>
    <recommendedName>
        <fullName evidence="9">DUF92-domain-containing protein</fullName>
    </recommendedName>
</protein>
<sequence length="278" mass="29997">MDPFVFAFVLSSLFVIYTQRKKSLTNDGAAGAFVVGLITFSASYWYFAVVNLTFFFTSSRLTKFKADRKRLLEDDFDKCAQRNLTQVICNGLGGTIAVAWFHTIDSNQCYASIQGGSILIWAYLGHYAACCGDTWASELGILNKSWPYLITKWKQVPPGTNGGVSPLGLAASLGGGLLIGLVGAISLSMDPRCNGIDYRLILLGAAAGLGGSLIDSVLGATVQRTMYSKDKKLIVESEQGKGQVEHISGWDILDNHQVNLVTSLLTTGLCGLASYYFA</sequence>
<keyword evidence="8" id="KW-1185">Reference proteome</keyword>
<evidence type="ECO:0000256" key="1">
    <source>
        <dbReference type="ARBA" id="ARBA00004141"/>
    </source>
</evidence>
<dbReference type="InterPro" id="IPR002794">
    <property type="entry name" value="DUF92_TMEM19"/>
</dbReference>
<keyword evidence="5 6" id="KW-0472">Membrane</keyword>
<evidence type="ECO:0000256" key="2">
    <source>
        <dbReference type="ARBA" id="ARBA00009012"/>
    </source>
</evidence>
<dbReference type="AlphaFoldDB" id="A0A1X2GU69"/>
<evidence type="ECO:0008006" key="9">
    <source>
        <dbReference type="Google" id="ProtNLM"/>
    </source>
</evidence>
<reference evidence="7 8" key="1">
    <citation type="submission" date="2016-07" db="EMBL/GenBank/DDBJ databases">
        <title>Pervasive Adenine N6-methylation of Active Genes in Fungi.</title>
        <authorList>
            <consortium name="DOE Joint Genome Institute"/>
            <person name="Mondo S.J."/>
            <person name="Dannebaum R.O."/>
            <person name="Kuo R.C."/>
            <person name="Labutti K."/>
            <person name="Haridas S."/>
            <person name="Kuo A."/>
            <person name="Salamov A."/>
            <person name="Ahrendt S.R."/>
            <person name="Lipzen A."/>
            <person name="Sullivan W."/>
            <person name="Andreopoulos W.B."/>
            <person name="Clum A."/>
            <person name="Lindquist E."/>
            <person name="Daum C."/>
            <person name="Ramamoorthy G.K."/>
            <person name="Gryganskyi A."/>
            <person name="Culley D."/>
            <person name="Magnuson J.K."/>
            <person name="James T.Y."/>
            <person name="O'Malley M.A."/>
            <person name="Stajich J.E."/>
            <person name="Spatafora J.W."/>
            <person name="Visel A."/>
            <person name="Grigoriev I.V."/>
        </authorList>
    </citation>
    <scope>NUCLEOTIDE SEQUENCE [LARGE SCALE GENOMIC DNA]</scope>
    <source>
        <strain evidence="7 8">NRRL 3301</strain>
    </source>
</reference>
<accession>A0A1X2GU69</accession>
<dbReference type="Pfam" id="PF01940">
    <property type="entry name" value="DUF92"/>
    <property type="match status" value="1"/>
</dbReference>
<dbReference type="PANTHER" id="PTHR13353:SF5">
    <property type="entry name" value="TRANSMEMBRANE PROTEIN 19"/>
    <property type="match status" value="1"/>
</dbReference>
<evidence type="ECO:0000313" key="8">
    <source>
        <dbReference type="Proteomes" id="UP000242146"/>
    </source>
</evidence>
<comment type="similarity">
    <text evidence="2">Belongs to the TMEM19 family.</text>
</comment>
<organism evidence="7 8">
    <name type="scientific">Hesseltinella vesiculosa</name>
    <dbReference type="NCBI Taxonomy" id="101127"/>
    <lineage>
        <taxon>Eukaryota</taxon>
        <taxon>Fungi</taxon>
        <taxon>Fungi incertae sedis</taxon>
        <taxon>Mucoromycota</taxon>
        <taxon>Mucoromycotina</taxon>
        <taxon>Mucoromycetes</taxon>
        <taxon>Mucorales</taxon>
        <taxon>Cunninghamellaceae</taxon>
        <taxon>Hesseltinella</taxon>
    </lineage>
</organism>
<gene>
    <name evidence="7" type="ORF">DM01DRAFT_1316337</name>
</gene>
<dbReference type="GO" id="GO:0016020">
    <property type="term" value="C:membrane"/>
    <property type="evidence" value="ECO:0007669"/>
    <property type="project" value="UniProtKB-SubCell"/>
</dbReference>
<evidence type="ECO:0000256" key="4">
    <source>
        <dbReference type="ARBA" id="ARBA00022989"/>
    </source>
</evidence>
<name>A0A1X2GU69_9FUNG</name>
<dbReference type="EMBL" id="MCGT01000003">
    <property type="protein sequence ID" value="ORX61553.1"/>
    <property type="molecule type" value="Genomic_DNA"/>
</dbReference>
<keyword evidence="3 6" id="KW-0812">Transmembrane</keyword>
<evidence type="ECO:0000256" key="3">
    <source>
        <dbReference type="ARBA" id="ARBA00022692"/>
    </source>
</evidence>
<keyword evidence="4 6" id="KW-1133">Transmembrane helix</keyword>
<evidence type="ECO:0000313" key="7">
    <source>
        <dbReference type="EMBL" id="ORX61553.1"/>
    </source>
</evidence>
<feature type="transmembrane region" description="Helical" evidence="6">
    <location>
        <begin position="200"/>
        <end position="222"/>
    </location>
</feature>
<proteinExistence type="inferred from homology"/>